<protein>
    <submittedName>
        <fullName evidence="4">KR domain-containing protein</fullName>
    </submittedName>
</protein>
<keyword evidence="2" id="KW-0597">Phosphoprotein</keyword>
<dbReference type="Pfam" id="PF08659">
    <property type="entry name" value="KR"/>
    <property type="match status" value="1"/>
</dbReference>
<dbReference type="GO" id="GO:0071770">
    <property type="term" value="P:DIM/DIP cell wall layer assembly"/>
    <property type="evidence" value="ECO:0007669"/>
    <property type="project" value="TreeGrafter"/>
</dbReference>
<organism evidence="4 5">
    <name type="scientific">Streptomyces parvus</name>
    <dbReference type="NCBI Taxonomy" id="66428"/>
    <lineage>
        <taxon>Bacteria</taxon>
        <taxon>Bacillati</taxon>
        <taxon>Actinomycetota</taxon>
        <taxon>Actinomycetes</taxon>
        <taxon>Kitasatosporales</taxon>
        <taxon>Streptomycetaceae</taxon>
        <taxon>Streptomyces</taxon>
    </lineage>
</organism>
<dbReference type="InterPro" id="IPR036291">
    <property type="entry name" value="NAD(P)-bd_dom_sf"/>
</dbReference>
<evidence type="ECO:0000313" key="5">
    <source>
        <dbReference type="Proteomes" id="UP000469670"/>
    </source>
</evidence>
<dbReference type="PANTHER" id="PTHR43775:SF37">
    <property type="entry name" value="SI:DKEY-61P9.11"/>
    <property type="match status" value="1"/>
</dbReference>
<dbReference type="GO" id="GO:0005737">
    <property type="term" value="C:cytoplasm"/>
    <property type="evidence" value="ECO:0007669"/>
    <property type="project" value="TreeGrafter"/>
</dbReference>
<dbReference type="EMBL" id="JAAGMP010001080">
    <property type="protein sequence ID" value="NEC21380.1"/>
    <property type="molecule type" value="Genomic_DNA"/>
</dbReference>
<dbReference type="GO" id="GO:0004312">
    <property type="term" value="F:fatty acid synthase activity"/>
    <property type="evidence" value="ECO:0007669"/>
    <property type="project" value="TreeGrafter"/>
</dbReference>
<accession>A0A7K3S1L2</accession>
<feature type="non-terminal residue" evidence="4">
    <location>
        <position position="1"/>
    </location>
</feature>
<dbReference type="InterPro" id="IPR013968">
    <property type="entry name" value="PKS_KR"/>
</dbReference>
<name>A0A7K3S1L2_9ACTN</name>
<dbReference type="InterPro" id="IPR050091">
    <property type="entry name" value="PKS_NRPS_Biosynth_Enz"/>
</dbReference>
<dbReference type="GO" id="GO:0006633">
    <property type="term" value="P:fatty acid biosynthetic process"/>
    <property type="evidence" value="ECO:0007669"/>
    <property type="project" value="TreeGrafter"/>
</dbReference>
<feature type="domain" description="Ketoreductase" evidence="3">
    <location>
        <begin position="1"/>
        <end position="108"/>
    </location>
</feature>
<evidence type="ECO:0000256" key="1">
    <source>
        <dbReference type="ARBA" id="ARBA00022450"/>
    </source>
</evidence>
<evidence type="ECO:0000256" key="2">
    <source>
        <dbReference type="ARBA" id="ARBA00022553"/>
    </source>
</evidence>
<evidence type="ECO:0000313" key="4">
    <source>
        <dbReference type="EMBL" id="NEC21380.1"/>
    </source>
</evidence>
<gene>
    <name evidence="4" type="ORF">G3I50_24495</name>
</gene>
<dbReference type="AlphaFoldDB" id="A0A7K3S1L2"/>
<dbReference type="PANTHER" id="PTHR43775">
    <property type="entry name" value="FATTY ACID SYNTHASE"/>
    <property type="match status" value="1"/>
</dbReference>
<proteinExistence type="predicted"/>
<dbReference type="Proteomes" id="UP000469670">
    <property type="component" value="Unassembled WGS sequence"/>
</dbReference>
<comment type="caution">
    <text evidence="4">The sequence shown here is derived from an EMBL/GenBank/DDBJ whole genome shotgun (WGS) entry which is preliminary data.</text>
</comment>
<dbReference type="SMART" id="SM00822">
    <property type="entry name" value="PKS_KR"/>
    <property type="match status" value="1"/>
</dbReference>
<evidence type="ECO:0000259" key="3">
    <source>
        <dbReference type="SMART" id="SM00822"/>
    </source>
</evidence>
<reference evidence="4 5" key="1">
    <citation type="submission" date="2020-01" db="EMBL/GenBank/DDBJ databases">
        <title>Insect and environment-associated Actinomycetes.</title>
        <authorList>
            <person name="Currrie C."/>
            <person name="Chevrette M."/>
            <person name="Carlson C."/>
            <person name="Stubbendieck R."/>
            <person name="Wendt-Pienkowski E."/>
        </authorList>
    </citation>
    <scope>NUCLEOTIDE SEQUENCE [LARGE SCALE GENOMIC DNA]</scope>
    <source>
        <strain evidence="4 5">SID7590</strain>
    </source>
</reference>
<sequence>ARRTFGALHGAFHAAMVLGDRTLARLDEPGLAEVLAPKVAGAVAFGEVLRTERPDFLAFFSSAVSFTDSAGQANYAAASTFEDAYAAELRRRCLFPVTVVNWGYWGGVGVVADERYAARLSGFGVGSIAPDEGMAALDALLRDAVPQALVVRATAEGLARLGV</sequence>
<keyword evidence="1" id="KW-0596">Phosphopantetheine</keyword>
<dbReference type="SUPFAM" id="SSF51735">
    <property type="entry name" value="NAD(P)-binding Rossmann-fold domains"/>
    <property type="match status" value="1"/>
</dbReference>
<dbReference type="InterPro" id="IPR057326">
    <property type="entry name" value="KR_dom"/>
</dbReference>
<dbReference type="GO" id="GO:0005886">
    <property type="term" value="C:plasma membrane"/>
    <property type="evidence" value="ECO:0007669"/>
    <property type="project" value="TreeGrafter"/>
</dbReference>
<dbReference type="RefSeq" id="WP_164205507.1">
    <property type="nucleotide sequence ID" value="NZ_JAAGMP010001080.1"/>
</dbReference>
<feature type="non-terminal residue" evidence="4">
    <location>
        <position position="163"/>
    </location>
</feature>
<dbReference type="Gene3D" id="3.40.50.720">
    <property type="entry name" value="NAD(P)-binding Rossmann-like Domain"/>
    <property type="match status" value="1"/>
</dbReference>